<sequence>MVNKLTDKTERMSDMLLTRLNESNAGRDAQHAAVNTQLAAMNKRIEDLERGTVQLQQQHHHHLPGRAGILSPRALNVPAILTSGNNANNTRTGAGATHGHFCAGVVTWLNSFENLASDHRVLCVTEGDDENEEDTCRNARIVDWDRFRKNRERDKEGPIKDISEWCKPPREGGERSHGGGDDGAPQPSRVDSWLAHLVALRKSMQRRASKQKLDSRKIRKKIDEINQNVELGVHNTLEAQRIAQLERLSGTRTGIRILGLLGIRYHEARVAIQTENMPKNMHPVYDMQGRKRRGVAILEEHGRREGVLFVDADR</sequence>
<keyword evidence="2" id="KW-1185">Reference proteome</keyword>
<dbReference type="EMBL" id="CM023479">
    <property type="protein sequence ID" value="KAH7974839.1"/>
    <property type="molecule type" value="Genomic_DNA"/>
</dbReference>
<accession>A0ACB8DR38</accession>
<gene>
    <name evidence="1" type="ORF">HPB49_020275</name>
</gene>
<organism evidence="1 2">
    <name type="scientific">Dermacentor silvarum</name>
    <name type="common">Tick</name>
    <dbReference type="NCBI Taxonomy" id="543639"/>
    <lineage>
        <taxon>Eukaryota</taxon>
        <taxon>Metazoa</taxon>
        <taxon>Ecdysozoa</taxon>
        <taxon>Arthropoda</taxon>
        <taxon>Chelicerata</taxon>
        <taxon>Arachnida</taxon>
        <taxon>Acari</taxon>
        <taxon>Parasitiformes</taxon>
        <taxon>Ixodida</taxon>
        <taxon>Ixodoidea</taxon>
        <taxon>Ixodidae</taxon>
        <taxon>Rhipicephalinae</taxon>
        <taxon>Dermacentor</taxon>
    </lineage>
</organism>
<name>A0ACB8DR38_DERSI</name>
<dbReference type="Proteomes" id="UP000821865">
    <property type="component" value="Chromosome 10"/>
</dbReference>
<protein>
    <submittedName>
        <fullName evidence="1">Uncharacterized protein</fullName>
    </submittedName>
</protein>
<reference evidence="1" key="1">
    <citation type="submission" date="2020-05" db="EMBL/GenBank/DDBJ databases">
        <title>Large-scale comparative analyses of tick genomes elucidate their genetic diversity and vector capacities.</title>
        <authorList>
            <person name="Jia N."/>
            <person name="Wang J."/>
            <person name="Shi W."/>
            <person name="Du L."/>
            <person name="Sun Y."/>
            <person name="Zhan W."/>
            <person name="Jiang J."/>
            <person name="Wang Q."/>
            <person name="Zhang B."/>
            <person name="Ji P."/>
            <person name="Sakyi L.B."/>
            <person name="Cui X."/>
            <person name="Yuan T."/>
            <person name="Jiang B."/>
            <person name="Yang W."/>
            <person name="Lam T.T.-Y."/>
            <person name="Chang Q."/>
            <person name="Ding S."/>
            <person name="Wang X."/>
            <person name="Zhu J."/>
            <person name="Ruan X."/>
            <person name="Zhao L."/>
            <person name="Wei J."/>
            <person name="Que T."/>
            <person name="Du C."/>
            <person name="Cheng J."/>
            <person name="Dai P."/>
            <person name="Han X."/>
            <person name="Huang E."/>
            <person name="Gao Y."/>
            <person name="Liu J."/>
            <person name="Shao H."/>
            <person name="Ye R."/>
            <person name="Li L."/>
            <person name="Wei W."/>
            <person name="Wang X."/>
            <person name="Wang C."/>
            <person name="Yang T."/>
            <person name="Huo Q."/>
            <person name="Li W."/>
            <person name="Guo W."/>
            <person name="Chen H."/>
            <person name="Zhou L."/>
            <person name="Ni X."/>
            <person name="Tian J."/>
            <person name="Zhou Y."/>
            <person name="Sheng Y."/>
            <person name="Liu T."/>
            <person name="Pan Y."/>
            <person name="Xia L."/>
            <person name="Li J."/>
            <person name="Zhao F."/>
            <person name="Cao W."/>
        </authorList>
    </citation>
    <scope>NUCLEOTIDE SEQUENCE</scope>
    <source>
        <strain evidence="1">Dsil-2018</strain>
    </source>
</reference>
<proteinExistence type="predicted"/>
<evidence type="ECO:0000313" key="2">
    <source>
        <dbReference type="Proteomes" id="UP000821865"/>
    </source>
</evidence>
<evidence type="ECO:0000313" key="1">
    <source>
        <dbReference type="EMBL" id="KAH7974839.1"/>
    </source>
</evidence>
<comment type="caution">
    <text evidence="1">The sequence shown here is derived from an EMBL/GenBank/DDBJ whole genome shotgun (WGS) entry which is preliminary data.</text>
</comment>